<organism evidence="2 3">
    <name type="scientific">Steinernema glaseri</name>
    <dbReference type="NCBI Taxonomy" id="37863"/>
    <lineage>
        <taxon>Eukaryota</taxon>
        <taxon>Metazoa</taxon>
        <taxon>Ecdysozoa</taxon>
        <taxon>Nematoda</taxon>
        <taxon>Chromadorea</taxon>
        <taxon>Rhabditida</taxon>
        <taxon>Tylenchina</taxon>
        <taxon>Panagrolaimomorpha</taxon>
        <taxon>Strongyloidoidea</taxon>
        <taxon>Steinernematidae</taxon>
        <taxon>Steinernema</taxon>
    </lineage>
</organism>
<evidence type="ECO:0000313" key="2">
    <source>
        <dbReference type="Proteomes" id="UP000095287"/>
    </source>
</evidence>
<proteinExistence type="predicted"/>
<dbReference type="AlphaFoldDB" id="A0A1I7YAX3"/>
<sequence length="233" mass="26092">MCVPASFRNEGEGQGGKPSKTSGKETEMFLLQTDVFPEDFPKSSKASLALAGRAQREMENLGIDGRGLGYESFVTDDTTCHELNISLREPSDATSTFAKAIEEQKINVLENYCEGMPAPRIRWSPAALLAVTGNIVAVIGPELLKLWYSEKYRHDLLEFTEAFSRMEVKARAEQFDNAMRTLFRESRMADFATFHFANNTHDELTTLADAHVYITDCLPKDLTMYALACARKD</sequence>
<name>A0A1I7YAX3_9BILA</name>
<dbReference type="Proteomes" id="UP000095287">
    <property type="component" value="Unplaced"/>
</dbReference>
<keyword evidence="2" id="KW-1185">Reference proteome</keyword>
<accession>A0A1I7YAX3</accession>
<feature type="region of interest" description="Disordered" evidence="1">
    <location>
        <begin position="1"/>
        <end position="24"/>
    </location>
</feature>
<evidence type="ECO:0000313" key="3">
    <source>
        <dbReference type="WBParaSite" id="L893_g14509.t1"/>
    </source>
</evidence>
<dbReference type="WBParaSite" id="L893_g14509.t1">
    <property type="protein sequence ID" value="L893_g14509.t1"/>
    <property type="gene ID" value="L893_g14509"/>
</dbReference>
<protein>
    <submittedName>
        <fullName evidence="3">Peptidase_M16_M domain-containing protein</fullName>
    </submittedName>
</protein>
<reference evidence="3" key="1">
    <citation type="submission" date="2016-11" db="UniProtKB">
        <authorList>
            <consortium name="WormBaseParasite"/>
        </authorList>
    </citation>
    <scope>IDENTIFICATION</scope>
</reference>
<evidence type="ECO:0000256" key="1">
    <source>
        <dbReference type="SAM" id="MobiDB-lite"/>
    </source>
</evidence>